<proteinExistence type="predicted"/>
<evidence type="ECO:0000313" key="1">
    <source>
        <dbReference type="EMBL" id="OHB12766.1"/>
    </source>
</evidence>
<name>A0A1G2UTS7_9BACT</name>
<dbReference type="EMBL" id="MHWS01000004">
    <property type="protein sequence ID" value="OHB12766.1"/>
    <property type="molecule type" value="Genomic_DNA"/>
</dbReference>
<dbReference type="AlphaFoldDB" id="A0A1G2UTS7"/>
<protein>
    <submittedName>
        <fullName evidence="1">Uncharacterized protein</fullName>
    </submittedName>
</protein>
<sequence length="61" mass="7343">MLSILKLFIPSYLVKNLSEFVFIDTFHYSIRYPLSGKLAFYYKVNIERLDFLSTYYAQFIT</sequence>
<gene>
    <name evidence="1" type="ORF">A3G46_02910</name>
</gene>
<accession>A0A1G2UTS7</accession>
<evidence type="ECO:0000313" key="2">
    <source>
        <dbReference type="Proteomes" id="UP000177276"/>
    </source>
</evidence>
<organism evidence="1 2">
    <name type="scientific">Candidatus Zambryskibacteria bacterium RIFCSPLOWO2_12_FULL_39_16</name>
    <dbReference type="NCBI Taxonomy" id="1802775"/>
    <lineage>
        <taxon>Bacteria</taxon>
        <taxon>Candidatus Zambryskiibacteriota</taxon>
    </lineage>
</organism>
<dbReference type="Proteomes" id="UP000177276">
    <property type="component" value="Unassembled WGS sequence"/>
</dbReference>
<reference evidence="1 2" key="1">
    <citation type="journal article" date="2016" name="Nat. Commun.">
        <title>Thousands of microbial genomes shed light on interconnected biogeochemical processes in an aquifer system.</title>
        <authorList>
            <person name="Anantharaman K."/>
            <person name="Brown C.T."/>
            <person name="Hug L.A."/>
            <person name="Sharon I."/>
            <person name="Castelle C.J."/>
            <person name="Probst A.J."/>
            <person name="Thomas B.C."/>
            <person name="Singh A."/>
            <person name="Wilkins M.J."/>
            <person name="Karaoz U."/>
            <person name="Brodie E.L."/>
            <person name="Williams K.H."/>
            <person name="Hubbard S.S."/>
            <person name="Banfield J.F."/>
        </authorList>
    </citation>
    <scope>NUCLEOTIDE SEQUENCE [LARGE SCALE GENOMIC DNA]</scope>
</reference>
<comment type="caution">
    <text evidence="1">The sequence shown here is derived from an EMBL/GenBank/DDBJ whole genome shotgun (WGS) entry which is preliminary data.</text>
</comment>